<evidence type="ECO:0000259" key="9">
    <source>
        <dbReference type="Pfam" id="PF02036"/>
    </source>
</evidence>
<keyword evidence="5" id="KW-0576">Peroxisome</keyword>
<dbReference type="VEuPathDB" id="FungiDB:C1_01440C_A"/>
<dbReference type="Gene3D" id="3.30.1050.10">
    <property type="entry name" value="SCP2 sterol-binding domain"/>
    <property type="match status" value="1"/>
</dbReference>
<evidence type="ECO:0000313" key="12">
    <source>
        <dbReference type="Proteomes" id="UP000000559"/>
    </source>
</evidence>
<dbReference type="STRING" id="237561.A0A1D8PCH9"/>
<evidence type="ECO:0000256" key="6">
    <source>
        <dbReference type="ARBA" id="ARBA00054677"/>
    </source>
</evidence>
<organism evidence="11 12">
    <name type="scientific">Candida albicans (strain SC5314 / ATCC MYA-2876)</name>
    <name type="common">Yeast</name>
    <dbReference type="NCBI Taxonomy" id="237561"/>
    <lineage>
        <taxon>Eukaryota</taxon>
        <taxon>Fungi</taxon>
        <taxon>Dikarya</taxon>
        <taxon>Ascomycota</taxon>
        <taxon>Saccharomycotina</taxon>
        <taxon>Pichiomycetes</taxon>
        <taxon>Debaryomycetaceae</taxon>
        <taxon>Candida/Lodderomyces clade</taxon>
        <taxon>Candida</taxon>
    </lineage>
</organism>
<dbReference type="InterPro" id="IPR036527">
    <property type="entry name" value="SCP2_sterol-bd_dom_sf"/>
</dbReference>
<dbReference type="Proteomes" id="UP000000559">
    <property type="component" value="Chromosome 1"/>
</dbReference>
<sequence length="132" mass="14556">MSQTVAAPGFQASAYFEYLEECLKEQMIREIALGTVKAVLVVTIKNKENKQQTWILDFKDKGSVVKAESEQTPPKGDVQLILKDADFMRLADGKANGQKLFMAGRLKVKGNLLKAVSIESLFKDLGPVPAKL</sequence>
<evidence type="ECO:0000256" key="8">
    <source>
        <dbReference type="ARBA" id="ARBA00078512"/>
    </source>
</evidence>
<dbReference type="InParanoid" id="A0A1D8PCH9"/>
<comment type="subcellular location">
    <subcellularLocation>
        <location evidence="1">Peroxisome</location>
    </subcellularLocation>
</comment>
<feature type="domain" description="SCP2" evidence="9">
    <location>
        <begin position="28"/>
        <end position="123"/>
    </location>
</feature>
<proteinExistence type="predicted"/>
<dbReference type="OrthoDB" id="10265837at2759"/>
<dbReference type="KEGG" id="cal:CAALFM_C101440CA"/>
<dbReference type="RefSeq" id="XP_019330610.1">
    <property type="nucleotide sequence ID" value="XM_019475065.1"/>
</dbReference>
<evidence type="ECO:0000313" key="10">
    <source>
        <dbReference type="CGD" id="CAL0000179404"/>
    </source>
</evidence>
<evidence type="ECO:0000256" key="2">
    <source>
        <dbReference type="ARBA" id="ARBA00004872"/>
    </source>
</evidence>
<evidence type="ECO:0000313" key="11">
    <source>
        <dbReference type="EMBL" id="AOW25835.1"/>
    </source>
</evidence>
<dbReference type="PANTHER" id="PTHR10094">
    <property type="entry name" value="STEROL CARRIER PROTEIN 2 SCP-2 FAMILY PROTEIN"/>
    <property type="match status" value="1"/>
</dbReference>
<reference evidence="11 12" key="3">
    <citation type="journal article" date="2013" name="Genome Biol.">
        <title>Assembly of a phased diploid Candida albicans genome facilitates allele-specific measurements and provides a simple model for repeat and indel structure.</title>
        <authorList>
            <person name="Muzzey D."/>
            <person name="Schwartz K."/>
            <person name="Weissman J.S."/>
            <person name="Sherlock G."/>
        </authorList>
    </citation>
    <scope>NUCLEOTIDE SEQUENCE [LARGE SCALE GENOMIC DNA]</scope>
    <source>
        <strain evidence="12">SC5314 / ATCC MYA-2876</strain>
    </source>
</reference>
<dbReference type="AlphaFoldDB" id="A0A1D8PCH9"/>
<accession>A0A1D8PCH9</accession>
<dbReference type="GO" id="GO:0008289">
    <property type="term" value="F:lipid binding"/>
    <property type="evidence" value="ECO:0007669"/>
    <property type="project" value="UniProtKB-KW"/>
</dbReference>
<comment type="pathway">
    <text evidence="2">Lipid metabolism; fatty acid metabolism.</text>
</comment>
<dbReference type="SUPFAM" id="SSF55718">
    <property type="entry name" value="SCP-like"/>
    <property type="match status" value="1"/>
</dbReference>
<reference evidence="11 12" key="2">
    <citation type="journal article" date="2007" name="Genome Biol.">
        <title>Assembly of the Candida albicans genome into sixteen supercontigs aligned on the eight chromosomes.</title>
        <authorList>
            <person name="van het Hoog M."/>
            <person name="Rast T.J."/>
            <person name="Martchenko M."/>
            <person name="Grindle S."/>
            <person name="Dignard D."/>
            <person name="Hogues H."/>
            <person name="Cuomo C."/>
            <person name="Berriman M."/>
            <person name="Scherer S."/>
            <person name="Magee B.B."/>
            <person name="Whiteway M."/>
            <person name="Chibana H."/>
            <person name="Nantel A."/>
            <person name="Magee P.T."/>
        </authorList>
    </citation>
    <scope>GENOME REANNOTATION</scope>
    <source>
        <strain evidence="12">SC5314 / ATCC MYA-2876</strain>
    </source>
</reference>
<comment type="function">
    <text evidence="6">Is involved in beta-oxidation of long-chain fatty acids. Its exact function is unknown, but possesses a nonspecific lipid-transfer activity, despite the absence of a cysteine residue thought to be essential for the activity of its mammalian counterparts.</text>
</comment>
<evidence type="ECO:0000256" key="4">
    <source>
        <dbReference type="ARBA" id="ARBA00023121"/>
    </source>
</evidence>
<gene>
    <name evidence="10 11" type="primary">POX18</name>
    <name evidence="11" type="ordered locus">CAALFM_C101440CA</name>
    <name evidence="10" type="ordered locus">orf19.10841</name>
</gene>
<dbReference type="PANTHER" id="PTHR10094:SF25">
    <property type="entry name" value="SCP2 STEROL-BINDING DOMAIN-CONTAINING PROTEIN 1"/>
    <property type="match status" value="1"/>
</dbReference>
<evidence type="ECO:0000256" key="7">
    <source>
        <dbReference type="ARBA" id="ARBA00073718"/>
    </source>
</evidence>
<protein>
    <recommendedName>
        <fullName evidence="7">Oleate-induced peroxisomal protein POX18</fullName>
    </recommendedName>
    <alternativeName>
        <fullName evidence="8">Lipid-transfer protein</fullName>
    </alternativeName>
</protein>
<dbReference type="GO" id="GO:0005777">
    <property type="term" value="C:peroxisome"/>
    <property type="evidence" value="ECO:0007669"/>
    <property type="project" value="UniProtKB-SubCell"/>
</dbReference>
<evidence type="ECO:0000256" key="3">
    <source>
        <dbReference type="ARBA" id="ARBA00011245"/>
    </source>
</evidence>
<evidence type="ECO:0000256" key="5">
    <source>
        <dbReference type="ARBA" id="ARBA00023140"/>
    </source>
</evidence>
<dbReference type="GeneID" id="30514962"/>
<dbReference type="EMBL" id="CP017623">
    <property type="protein sequence ID" value="AOW25835.1"/>
    <property type="molecule type" value="Genomic_DNA"/>
</dbReference>
<dbReference type="GO" id="GO:0005829">
    <property type="term" value="C:cytosol"/>
    <property type="evidence" value="ECO:0000318"/>
    <property type="project" value="GO_Central"/>
</dbReference>
<keyword evidence="4" id="KW-0446">Lipid-binding</keyword>
<reference evidence="11 12" key="1">
    <citation type="journal article" date="2004" name="Proc. Natl. Acad. Sci. U.S.A.">
        <title>The diploid genome sequence of Candida albicans.</title>
        <authorList>
            <person name="Jones T."/>
            <person name="Federspiel N.A."/>
            <person name="Chibana H."/>
            <person name="Dungan J."/>
            <person name="Kalman S."/>
            <person name="Magee B.B."/>
            <person name="Newport G."/>
            <person name="Thorstenson Y.R."/>
            <person name="Agabian N."/>
            <person name="Magee P.T."/>
            <person name="Davis R.W."/>
            <person name="Scherer S."/>
        </authorList>
    </citation>
    <scope>NUCLEOTIDE SEQUENCE [LARGE SCALE GENOMIC DNA]</scope>
    <source>
        <strain evidence="12">SC5314 / ATCC MYA-2876</strain>
    </source>
</reference>
<dbReference type="Pfam" id="PF02036">
    <property type="entry name" value="SCP2"/>
    <property type="match status" value="1"/>
</dbReference>
<name>A0A1D8PCH9_CANAL</name>
<comment type="subunit">
    <text evidence="3">Monomer.</text>
</comment>
<evidence type="ECO:0000256" key="1">
    <source>
        <dbReference type="ARBA" id="ARBA00004275"/>
    </source>
</evidence>
<dbReference type="InterPro" id="IPR003033">
    <property type="entry name" value="SCP2_sterol-bd_dom"/>
</dbReference>
<keyword evidence="12" id="KW-1185">Reference proteome</keyword>
<dbReference type="SMR" id="A0A1D8PCH9"/>
<dbReference type="CGD" id="CAL0000179404">
    <property type="gene designation" value="POX18"/>
</dbReference>
<dbReference type="FunFam" id="3.30.1050.10:FF:000001">
    <property type="entry name" value="Putative Non-specific lipid-transfer protein"/>
    <property type="match status" value="1"/>
</dbReference>